<protein>
    <recommendedName>
        <fullName evidence="1">Gp5/Type VI secretion system Vgr protein OB-fold domain-containing protein</fullName>
    </recommendedName>
</protein>
<dbReference type="SUPFAM" id="SSF69255">
    <property type="entry name" value="gp5 N-terminal domain-like"/>
    <property type="match status" value="1"/>
</dbReference>
<evidence type="ECO:0000313" key="3">
    <source>
        <dbReference type="Proteomes" id="UP000297966"/>
    </source>
</evidence>
<dbReference type="Pfam" id="PF04717">
    <property type="entry name" value="Phage_base_V"/>
    <property type="match status" value="1"/>
</dbReference>
<gene>
    <name evidence="2" type="ORF">E4K65_05365</name>
</gene>
<dbReference type="InterPro" id="IPR006531">
    <property type="entry name" value="Gp5/Vgr_OB"/>
</dbReference>
<sequence>MNSPNAMPGVASAIVKERNGKGQIKVEFPWLDESLRSDWISVASAMAGKGRGLCVMPEIDDEVLVAFNHGHFDKPVVIGALWNGVDAPPHSDPRERIFRSVNGHAIRMIDSTPGSGDFGCLVIEDAHGNMITLSNGKISISATAVLEIEAPFVTINGRPVQIVDAPI</sequence>
<dbReference type="AlphaFoldDB" id="A0A4Y9M3A7"/>
<proteinExistence type="predicted"/>
<dbReference type="Gene3D" id="2.40.50.230">
    <property type="entry name" value="Gp5 N-terminal domain"/>
    <property type="match status" value="1"/>
</dbReference>
<feature type="domain" description="Gp5/Type VI secretion system Vgr protein OB-fold" evidence="1">
    <location>
        <begin position="12"/>
        <end position="82"/>
    </location>
</feature>
<comment type="caution">
    <text evidence="2">The sequence shown here is derived from an EMBL/GenBank/DDBJ whole genome shotgun (WGS) entry which is preliminary data.</text>
</comment>
<dbReference type="OrthoDB" id="9762420at2"/>
<organism evidence="2 3">
    <name type="scientific">Bradyrhizobium niftali</name>
    <dbReference type="NCBI Taxonomy" id="2560055"/>
    <lineage>
        <taxon>Bacteria</taxon>
        <taxon>Pseudomonadati</taxon>
        <taxon>Pseudomonadota</taxon>
        <taxon>Alphaproteobacteria</taxon>
        <taxon>Hyphomicrobiales</taxon>
        <taxon>Nitrobacteraceae</taxon>
        <taxon>Bradyrhizobium</taxon>
    </lineage>
</organism>
<evidence type="ECO:0000313" key="2">
    <source>
        <dbReference type="EMBL" id="TFV49630.1"/>
    </source>
</evidence>
<accession>A0A4Y9M3A7</accession>
<evidence type="ECO:0000259" key="1">
    <source>
        <dbReference type="Pfam" id="PF04717"/>
    </source>
</evidence>
<dbReference type="Proteomes" id="UP000297966">
    <property type="component" value="Unassembled WGS sequence"/>
</dbReference>
<dbReference type="InterPro" id="IPR037026">
    <property type="entry name" value="Vgr_OB-fold_dom_sf"/>
</dbReference>
<dbReference type="RefSeq" id="WP_135173277.1">
    <property type="nucleotide sequence ID" value="NZ_SPQT01000002.1"/>
</dbReference>
<reference evidence="2 3" key="1">
    <citation type="submission" date="2019-03" db="EMBL/GenBank/DDBJ databases">
        <title>Bradyrhizobium diversity isolated from nodules of Chamaecrista fasciculata.</title>
        <authorList>
            <person name="Klepa M.S."/>
            <person name="Urquiaga M.O."/>
            <person name="Hungria M."/>
            <person name="Delamuta J.R."/>
        </authorList>
    </citation>
    <scope>NUCLEOTIDE SEQUENCE [LARGE SCALE GENOMIC DNA]</scope>
    <source>
        <strain evidence="2 3">CNPSo 3448</strain>
    </source>
</reference>
<keyword evidence="3" id="KW-1185">Reference proteome</keyword>
<name>A0A4Y9M3A7_9BRAD</name>
<dbReference type="EMBL" id="SPQT01000002">
    <property type="protein sequence ID" value="TFV49630.1"/>
    <property type="molecule type" value="Genomic_DNA"/>
</dbReference>